<protein>
    <recommendedName>
        <fullName evidence="4">Transmembrane protein</fullName>
    </recommendedName>
</protein>
<dbReference type="EMBL" id="ML178841">
    <property type="protein sequence ID" value="TFK98243.1"/>
    <property type="molecule type" value="Genomic_DNA"/>
</dbReference>
<reference evidence="2 3" key="1">
    <citation type="journal article" date="2019" name="Nat. Ecol. Evol.">
        <title>Megaphylogeny resolves global patterns of mushroom evolution.</title>
        <authorList>
            <person name="Varga T."/>
            <person name="Krizsan K."/>
            <person name="Foldi C."/>
            <person name="Dima B."/>
            <person name="Sanchez-Garcia M."/>
            <person name="Sanchez-Ramirez S."/>
            <person name="Szollosi G.J."/>
            <person name="Szarkandi J.G."/>
            <person name="Papp V."/>
            <person name="Albert L."/>
            <person name="Andreopoulos W."/>
            <person name="Angelini C."/>
            <person name="Antonin V."/>
            <person name="Barry K.W."/>
            <person name="Bougher N.L."/>
            <person name="Buchanan P."/>
            <person name="Buyck B."/>
            <person name="Bense V."/>
            <person name="Catcheside P."/>
            <person name="Chovatia M."/>
            <person name="Cooper J."/>
            <person name="Damon W."/>
            <person name="Desjardin D."/>
            <person name="Finy P."/>
            <person name="Geml J."/>
            <person name="Haridas S."/>
            <person name="Hughes K."/>
            <person name="Justo A."/>
            <person name="Karasinski D."/>
            <person name="Kautmanova I."/>
            <person name="Kiss B."/>
            <person name="Kocsube S."/>
            <person name="Kotiranta H."/>
            <person name="LaButti K.M."/>
            <person name="Lechner B.E."/>
            <person name="Liimatainen K."/>
            <person name="Lipzen A."/>
            <person name="Lukacs Z."/>
            <person name="Mihaltcheva S."/>
            <person name="Morgado L.N."/>
            <person name="Niskanen T."/>
            <person name="Noordeloos M.E."/>
            <person name="Ohm R.A."/>
            <person name="Ortiz-Santana B."/>
            <person name="Ovrebo C."/>
            <person name="Racz N."/>
            <person name="Riley R."/>
            <person name="Savchenko A."/>
            <person name="Shiryaev A."/>
            <person name="Soop K."/>
            <person name="Spirin V."/>
            <person name="Szebenyi C."/>
            <person name="Tomsovsky M."/>
            <person name="Tulloss R.E."/>
            <person name="Uehling J."/>
            <person name="Grigoriev I.V."/>
            <person name="Vagvolgyi C."/>
            <person name="Papp T."/>
            <person name="Martin F.M."/>
            <person name="Miettinen O."/>
            <person name="Hibbett D.S."/>
            <person name="Nagy L.G."/>
        </authorList>
    </citation>
    <scope>NUCLEOTIDE SEQUENCE [LARGE SCALE GENOMIC DNA]</scope>
    <source>
        <strain evidence="2 3">CBS 309.79</strain>
    </source>
</reference>
<evidence type="ECO:0000313" key="3">
    <source>
        <dbReference type="Proteomes" id="UP000305067"/>
    </source>
</evidence>
<proteinExistence type="predicted"/>
<keyword evidence="1" id="KW-1133">Transmembrane helix</keyword>
<feature type="transmembrane region" description="Helical" evidence="1">
    <location>
        <begin position="55"/>
        <end position="82"/>
    </location>
</feature>
<feature type="transmembrane region" description="Helical" evidence="1">
    <location>
        <begin position="167"/>
        <end position="185"/>
    </location>
</feature>
<feature type="transmembrane region" description="Helical" evidence="1">
    <location>
        <begin position="88"/>
        <end position="109"/>
    </location>
</feature>
<keyword evidence="1" id="KW-0472">Membrane</keyword>
<accession>A0A5C3QIT5</accession>
<feature type="transmembrane region" description="Helical" evidence="1">
    <location>
        <begin position="129"/>
        <end position="147"/>
    </location>
</feature>
<dbReference type="AlphaFoldDB" id="A0A5C3QIT5"/>
<dbReference type="PANTHER" id="PTHR35179:SF1">
    <property type="entry name" value="INTEGRAL MEMBRANE PROTEIN"/>
    <property type="match status" value="1"/>
</dbReference>
<feature type="transmembrane region" description="Helical" evidence="1">
    <location>
        <begin position="21"/>
        <end position="43"/>
    </location>
</feature>
<dbReference type="Proteomes" id="UP000305067">
    <property type="component" value="Unassembled WGS sequence"/>
</dbReference>
<evidence type="ECO:0000256" key="1">
    <source>
        <dbReference type="SAM" id="Phobius"/>
    </source>
</evidence>
<feature type="transmembrane region" description="Helical" evidence="1">
    <location>
        <begin position="206"/>
        <end position="224"/>
    </location>
</feature>
<keyword evidence="1" id="KW-0812">Transmembrane</keyword>
<organism evidence="2 3">
    <name type="scientific">Pterulicium gracile</name>
    <dbReference type="NCBI Taxonomy" id="1884261"/>
    <lineage>
        <taxon>Eukaryota</taxon>
        <taxon>Fungi</taxon>
        <taxon>Dikarya</taxon>
        <taxon>Basidiomycota</taxon>
        <taxon>Agaricomycotina</taxon>
        <taxon>Agaricomycetes</taxon>
        <taxon>Agaricomycetidae</taxon>
        <taxon>Agaricales</taxon>
        <taxon>Pleurotineae</taxon>
        <taxon>Pterulaceae</taxon>
        <taxon>Pterulicium</taxon>
    </lineage>
</organism>
<evidence type="ECO:0008006" key="4">
    <source>
        <dbReference type="Google" id="ProtNLM"/>
    </source>
</evidence>
<keyword evidence="3" id="KW-1185">Reference proteome</keyword>
<name>A0A5C3QIT5_9AGAR</name>
<dbReference type="PANTHER" id="PTHR35179">
    <property type="entry name" value="PROTEIN CBG02620"/>
    <property type="match status" value="1"/>
</dbReference>
<evidence type="ECO:0000313" key="2">
    <source>
        <dbReference type="EMBL" id="TFK98243.1"/>
    </source>
</evidence>
<sequence>MWPEFEREHPFVPWAFSRGEVIAACMMWGFTLGFGYFVTYHAYQLTARVKRPTAFIMLVWGEIFANFFLYGLLYILVVVGVISPDNFWVWLFIIIGWMMQLQCLIQLIVNRICILINNPHNRRLLKWSMFLWIGFINITVAICWIPATLQISERWERATFIYDRIEKVLYLLTDAGLNYMFIWIVNRQLVANGLTKYSKLVRFNKLIIWISLAMDVLILGLMFMKNPLVYLMSHPLAFTIKLEIEMSMSNLIIYVANGTGVHVFDEGLSEGTSEPTKTAFGTQSVRMAVTVHTDAVTHIDGELDEHSCE</sequence>
<dbReference type="OrthoDB" id="3205825at2759"/>
<gene>
    <name evidence="2" type="ORF">BDV98DRAFT_596008</name>
</gene>